<sequence>NYREGSIRGRDHQGLSATGISYPSRRYTFAKRVNARSKFVQRDNNTFAESISMGKKRWNLLNAESD</sequence>
<dbReference type="Proteomes" id="UP000270924">
    <property type="component" value="Unassembled WGS sequence"/>
</dbReference>
<evidence type="ECO:0000313" key="1">
    <source>
        <dbReference type="EMBL" id="EJW88119.1"/>
    </source>
</evidence>
<reference evidence="2 4" key="3">
    <citation type="submission" date="2018-11" db="EMBL/GenBank/DDBJ databases">
        <authorList>
            <consortium name="Pathogen Informatics"/>
        </authorList>
    </citation>
    <scope>NUCLEOTIDE SEQUENCE [LARGE SCALE GENOMIC DNA]</scope>
</reference>
<protein>
    <submittedName>
        <fullName evidence="1">Uncharacterized protein</fullName>
    </submittedName>
</protein>
<dbReference type="AlphaFoldDB" id="J9FL78"/>
<accession>J9FL78</accession>
<evidence type="ECO:0000313" key="4">
    <source>
        <dbReference type="Proteomes" id="UP000270924"/>
    </source>
</evidence>
<dbReference type="EMBL" id="UYWW01000523">
    <property type="protein sequence ID" value="VDM08702.1"/>
    <property type="molecule type" value="Genomic_DNA"/>
</dbReference>
<evidence type="ECO:0000313" key="3">
    <source>
        <dbReference type="Proteomes" id="UP000004810"/>
    </source>
</evidence>
<dbReference type="EMBL" id="ADBV01000198">
    <property type="protein sequence ID" value="EJW88119.1"/>
    <property type="molecule type" value="Genomic_DNA"/>
</dbReference>
<keyword evidence="4" id="KW-1185">Reference proteome</keyword>
<dbReference type="Proteomes" id="UP000004810">
    <property type="component" value="Unassembled WGS sequence"/>
</dbReference>
<dbReference type="InParanoid" id="J9FL78"/>
<name>J9FL78_WUCBA</name>
<reference evidence="3" key="1">
    <citation type="submission" date="2012-08" db="EMBL/GenBank/DDBJ databases">
        <title>The Genome Sequence of Wuchereria bancrofti.</title>
        <authorList>
            <person name="Nutman T.B."/>
            <person name="Fink D.L."/>
            <person name="Russ C."/>
            <person name="Young S."/>
            <person name="Zeng Q."/>
            <person name="Koehrsen M."/>
            <person name="Alvarado L."/>
            <person name="Berlin A."/>
            <person name="Chapman S.B."/>
            <person name="Chen Z."/>
            <person name="Freedman E."/>
            <person name="Gellesch M."/>
            <person name="Goldberg J."/>
            <person name="Griggs A."/>
            <person name="Gujja S."/>
            <person name="Heilman E.R."/>
            <person name="Heiman D."/>
            <person name="Hepburn T."/>
            <person name="Howarth C."/>
            <person name="Jen D."/>
            <person name="Larson L."/>
            <person name="Lewis B."/>
            <person name="Mehta T."/>
            <person name="Park D."/>
            <person name="Pearson M."/>
            <person name="Roberts A."/>
            <person name="Saif S."/>
            <person name="Shea T."/>
            <person name="Shenoy N."/>
            <person name="Sisk P."/>
            <person name="Stolte C."/>
            <person name="Sykes S."/>
            <person name="Walk T."/>
            <person name="White J."/>
            <person name="Yandava C."/>
            <person name="Haas B."/>
            <person name="Henn M.R."/>
            <person name="Nusbaum C."/>
            <person name="Birren B."/>
        </authorList>
    </citation>
    <scope>NUCLEOTIDE SEQUENCE [LARGE SCALE GENOMIC DNA]</scope>
    <source>
        <strain evidence="3">NA</strain>
    </source>
</reference>
<gene>
    <name evidence="2" type="ORF">WBA_LOCUS2088</name>
    <name evidence="1" type="ORF">WUBG_00971</name>
</gene>
<evidence type="ECO:0000313" key="2">
    <source>
        <dbReference type="EMBL" id="VDM08702.1"/>
    </source>
</evidence>
<feature type="non-terminal residue" evidence="1">
    <location>
        <position position="1"/>
    </location>
</feature>
<organism evidence="1 3">
    <name type="scientific">Wuchereria bancrofti</name>
    <dbReference type="NCBI Taxonomy" id="6293"/>
    <lineage>
        <taxon>Eukaryota</taxon>
        <taxon>Metazoa</taxon>
        <taxon>Ecdysozoa</taxon>
        <taxon>Nematoda</taxon>
        <taxon>Chromadorea</taxon>
        <taxon>Rhabditida</taxon>
        <taxon>Spirurina</taxon>
        <taxon>Spiruromorpha</taxon>
        <taxon>Filarioidea</taxon>
        <taxon>Onchocercidae</taxon>
        <taxon>Wuchereria</taxon>
    </lineage>
</organism>
<proteinExistence type="predicted"/>
<reference evidence="1" key="2">
    <citation type="submission" date="2012-08" db="EMBL/GenBank/DDBJ databases">
        <title>The Genome Sequence of Wuchereria bancrofti.</title>
        <authorList>
            <consortium name="The Broad Institute Genome Sequencing Platform"/>
            <consortium name="Broad Institute Genome Sequencing Center for Infectious Disease"/>
            <person name="Nutman T.B."/>
            <person name="Fink D.L."/>
            <person name="Russ C."/>
            <person name="Young S."/>
            <person name="Zeng Q."/>
            <person name="Koehrsen M."/>
            <person name="Alvarado L."/>
            <person name="Berlin A."/>
            <person name="Borenstein D."/>
            <person name="Chapman S.B."/>
            <person name="Chen Z."/>
            <person name="Engels R."/>
            <person name="Freedman E."/>
            <person name="Gellesch M."/>
            <person name="Goldberg J."/>
            <person name="Griggs A."/>
            <person name="Gujja S."/>
            <person name="Heilman E.R."/>
            <person name="Heiman D."/>
            <person name="Hepburn T."/>
            <person name="Howarth C."/>
            <person name="Jen D."/>
            <person name="Larson L."/>
            <person name="Lewis B."/>
            <person name="Mehta T."/>
            <person name="Park D."/>
            <person name="Pearson M."/>
            <person name="Richards J."/>
            <person name="Roberts A."/>
            <person name="Saif S."/>
            <person name="Shea T."/>
            <person name="Shenoy N."/>
            <person name="Sisk P."/>
            <person name="Stolte C."/>
            <person name="Sykes S."/>
            <person name="Walk T."/>
            <person name="White J."/>
            <person name="Yandava C."/>
            <person name="Haas B."/>
            <person name="Henn M.R."/>
            <person name="Nusbaum C."/>
            <person name="Birren B."/>
        </authorList>
    </citation>
    <scope>NUCLEOTIDE SEQUENCE</scope>
</reference>